<proteinExistence type="predicted"/>
<gene>
    <name evidence="1" type="ORF">BOLC2T09841H</name>
</gene>
<protein>
    <submittedName>
        <fullName evidence="1">Uncharacterized protein</fullName>
    </submittedName>
</protein>
<name>A0A3P6CZ32_BRAOL</name>
<accession>A0A3P6CZ32</accession>
<evidence type="ECO:0000313" key="1">
    <source>
        <dbReference type="EMBL" id="VDD23933.1"/>
    </source>
</evidence>
<reference evidence="1" key="1">
    <citation type="submission" date="2018-11" db="EMBL/GenBank/DDBJ databases">
        <authorList>
            <consortium name="Genoscope - CEA"/>
            <person name="William W."/>
        </authorList>
    </citation>
    <scope>NUCLEOTIDE SEQUENCE</scope>
</reference>
<sequence>MWVKWFEYSTLKTMDEDLAEEACILRRLWPGSIEKEKQRMNVEKEEKKKKCKKKERRWKLEAGNTEKAETRIDRIGAKNPIWNNKFVSRLLRSSYSAKLLAFPSRSVLLVTCAII</sequence>
<organism evidence="1">
    <name type="scientific">Brassica oleracea</name>
    <name type="common">Wild cabbage</name>
    <dbReference type="NCBI Taxonomy" id="3712"/>
    <lineage>
        <taxon>Eukaryota</taxon>
        <taxon>Viridiplantae</taxon>
        <taxon>Streptophyta</taxon>
        <taxon>Embryophyta</taxon>
        <taxon>Tracheophyta</taxon>
        <taxon>Spermatophyta</taxon>
        <taxon>Magnoliopsida</taxon>
        <taxon>eudicotyledons</taxon>
        <taxon>Gunneridae</taxon>
        <taxon>Pentapetalae</taxon>
        <taxon>rosids</taxon>
        <taxon>malvids</taxon>
        <taxon>Brassicales</taxon>
        <taxon>Brassicaceae</taxon>
        <taxon>Brassiceae</taxon>
        <taxon>Brassica</taxon>
    </lineage>
</organism>
<dbReference type="EMBL" id="LR031874">
    <property type="protein sequence ID" value="VDD23933.1"/>
    <property type="molecule type" value="Genomic_DNA"/>
</dbReference>
<dbReference type="AlphaFoldDB" id="A0A3P6CZ32"/>